<evidence type="ECO:0000313" key="8">
    <source>
        <dbReference type="EMBL" id="KAF7241683.1"/>
    </source>
</evidence>
<proteinExistence type="predicted"/>
<dbReference type="Gene3D" id="3.30.160.60">
    <property type="entry name" value="Classic Zinc Finger"/>
    <property type="match status" value="1"/>
</dbReference>
<keyword evidence="1" id="KW-0479">Metal-binding</keyword>
<evidence type="ECO:0000256" key="3">
    <source>
        <dbReference type="ARBA" id="ARBA00022771"/>
    </source>
</evidence>
<dbReference type="OrthoDB" id="6268274at2759"/>
<dbReference type="PANTHER" id="PTHR24408">
    <property type="entry name" value="ZINC FINGER PROTEIN"/>
    <property type="match status" value="1"/>
</dbReference>
<feature type="compositionally biased region" description="Polar residues" evidence="6">
    <location>
        <begin position="22"/>
        <end position="38"/>
    </location>
</feature>
<dbReference type="GO" id="GO:0043565">
    <property type="term" value="F:sequence-specific DNA binding"/>
    <property type="evidence" value="ECO:0007669"/>
    <property type="project" value="TreeGrafter"/>
</dbReference>
<dbReference type="GO" id="GO:0000981">
    <property type="term" value="F:DNA-binding transcription factor activity, RNA polymerase II-specific"/>
    <property type="evidence" value="ECO:0007669"/>
    <property type="project" value="TreeGrafter"/>
</dbReference>
<dbReference type="PANTHER" id="PTHR24408:SF58">
    <property type="entry name" value="TRANSCRIPTION FACTOR (TFIIIA), PUTATIVE (AFU_ORTHOLOGUE AFUA_1G05150)-RELATED"/>
    <property type="match status" value="1"/>
</dbReference>
<feature type="compositionally biased region" description="Basic and acidic residues" evidence="6">
    <location>
        <begin position="10"/>
        <end position="20"/>
    </location>
</feature>
<gene>
    <name evidence="8" type="ORF">EG68_10699</name>
</gene>
<reference evidence="8" key="1">
    <citation type="submission" date="2019-07" db="EMBL/GenBank/DDBJ databases">
        <title>Annotation for the trematode Paragonimus miyazaki's.</title>
        <authorList>
            <person name="Choi Y.-J."/>
        </authorList>
    </citation>
    <scope>NUCLEOTIDE SEQUENCE</scope>
    <source>
        <strain evidence="8">Japan</strain>
    </source>
</reference>
<comment type="caution">
    <text evidence="8">The sequence shown here is derived from an EMBL/GenBank/DDBJ whole genome shotgun (WGS) entry which is preliminary data.</text>
</comment>
<dbReference type="InterPro" id="IPR013087">
    <property type="entry name" value="Znf_C2H2_type"/>
</dbReference>
<feature type="domain" description="C2H2-type" evidence="7">
    <location>
        <begin position="566"/>
        <end position="593"/>
    </location>
</feature>
<dbReference type="GO" id="GO:0005634">
    <property type="term" value="C:nucleus"/>
    <property type="evidence" value="ECO:0007669"/>
    <property type="project" value="TreeGrafter"/>
</dbReference>
<keyword evidence="3 5" id="KW-0863">Zinc-finger</keyword>
<evidence type="ECO:0000256" key="6">
    <source>
        <dbReference type="SAM" id="MobiDB-lite"/>
    </source>
</evidence>
<dbReference type="AlphaFoldDB" id="A0A8S9YN07"/>
<dbReference type="SUPFAM" id="SSF57667">
    <property type="entry name" value="beta-beta-alpha zinc fingers"/>
    <property type="match status" value="2"/>
</dbReference>
<protein>
    <recommendedName>
        <fullName evidence="7">C2H2-type domain-containing protein</fullName>
    </recommendedName>
</protein>
<dbReference type="SMART" id="SM00355">
    <property type="entry name" value="ZnF_C2H2"/>
    <property type="match status" value="4"/>
</dbReference>
<evidence type="ECO:0000256" key="1">
    <source>
        <dbReference type="ARBA" id="ARBA00022723"/>
    </source>
</evidence>
<evidence type="ECO:0000256" key="4">
    <source>
        <dbReference type="ARBA" id="ARBA00022833"/>
    </source>
</evidence>
<feature type="region of interest" description="Disordered" evidence="6">
    <location>
        <begin position="519"/>
        <end position="545"/>
    </location>
</feature>
<feature type="region of interest" description="Disordered" evidence="6">
    <location>
        <begin position="1"/>
        <end position="89"/>
    </location>
</feature>
<evidence type="ECO:0000256" key="5">
    <source>
        <dbReference type="PROSITE-ProRule" id="PRU00042"/>
    </source>
</evidence>
<dbReference type="Proteomes" id="UP000822476">
    <property type="component" value="Unassembled WGS sequence"/>
</dbReference>
<keyword evidence="4" id="KW-0862">Zinc</keyword>
<sequence>GNKRALTKTTPDRSSEKENKFISGTSSASSLAHPSQFSSRRRNQADDKSVDQPNIPLINGFPHRTGKPLSKDDPQPSAHASNGDAPILNGLVEDHENHTKIMRPMMDKEHLLRKNSRKRHFSSISADAPTPCAKHIKTGLTWNSASAQADALCQIDGVSQDVDHQQTPMHRDITKCCSGRRSLLDWDSFISLSKKHRRLSLQPNGVNCAVDKLSPSSQGNTASTRNNHSLNQRSQRLEPDSHFIRHYTSDVKTQKNHLASIITEPITLKTDKDHCVHSDLQGGVVPNVVQKSPVKLETDSGLSQMTISLGQRNSTGRQSVVSATASVLTAVNAVGQQDLSSVSSRGFLRRSVRKSRRNSLSLVGSSGSVGTAQSLVNNSDTQLVDDYMGDQTQSTADDYTNEVVISRNSLRPRKSSTSPSVTMCPYCSRTMLYPMGLKRHLRLCRAQSDDGFNNIHEDAITPVLQDTKTTQEITVSTLTSLTQTQFHDCPYCTRRCSSSGYLTLHIRACKLAPVTTPSKDGNHEHFDSSSAALSEVESKTDYPPSEFASGVSNTIESQPQKIVTCTDCPYCERRFATKSNLKRHLQHCLRAKHIEIPNVDASDERKTIEPTSGQPLAQRCHDAGLTDAVEQTVDGAQSTDCPHCARSFSKVSHLKIHLHRCPQLSAK</sequence>
<organism evidence="8 9">
    <name type="scientific">Paragonimus skrjabini miyazakii</name>
    <dbReference type="NCBI Taxonomy" id="59628"/>
    <lineage>
        <taxon>Eukaryota</taxon>
        <taxon>Metazoa</taxon>
        <taxon>Spiralia</taxon>
        <taxon>Lophotrochozoa</taxon>
        <taxon>Platyhelminthes</taxon>
        <taxon>Trematoda</taxon>
        <taxon>Digenea</taxon>
        <taxon>Plagiorchiida</taxon>
        <taxon>Troglotremata</taxon>
        <taxon>Troglotrematidae</taxon>
        <taxon>Paragonimus</taxon>
    </lineage>
</organism>
<feature type="non-terminal residue" evidence="8">
    <location>
        <position position="667"/>
    </location>
</feature>
<feature type="compositionally biased region" description="Polar residues" evidence="6">
    <location>
        <begin position="214"/>
        <end position="234"/>
    </location>
</feature>
<evidence type="ECO:0000313" key="9">
    <source>
        <dbReference type="Proteomes" id="UP000822476"/>
    </source>
</evidence>
<evidence type="ECO:0000256" key="2">
    <source>
        <dbReference type="ARBA" id="ARBA00022737"/>
    </source>
</evidence>
<keyword evidence="9" id="KW-1185">Reference proteome</keyword>
<feature type="region of interest" description="Disordered" evidence="6">
    <location>
        <begin position="211"/>
        <end position="239"/>
    </location>
</feature>
<dbReference type="PROSITE" id="PS50157">
    <property type="entry name" value="ZINC_FINGER_C2H2_2"/>
    <property type="match status" value="2"/>
</dbReference>
<dbReference type="GO" id="GO:0008270">
    <property type="term" value="F:zinc ion binding"/>
    <property type="evidence" value="ECO:0007669"/>
    <property type="project" value="UniProtKB-KW"/>
</dbReference>
<dbReference type="EMBL" id="JTDE01006878">
    <property type="protein sequence ID" value="KAF7241683.1"/>
    <property type="molecule type" value="Genomic_DNA"/>
</dbReference>
<evidence type="ECO:0000259" key="7">
    <source>
        <dbReference type="PROSITE" id="PS50157"/>
    </source>
</evidence>
<name>A0A8S9YN07_9TREM</name>
<feature type="non-terminal residue" evidence="8">
    <location>
        <position position="1"/>
    </location>
</feature>
<dbReference type="Pfam" id="PF00096">
    <property type="entry name" value="zf-C2H2"/>
    <property type="match status" value="1"/>
</dbReference>
<dbReference type="InterPro" id="IPR036236">
    <property type="entry name" value="Znf_C2H2_sf"/>
</dbReference>
<accession>A0A8S9YN07</accession>
<keyword evidence="2" id="KW-0677">Repeat</keyword>
<feature type="domain" description="C2H2-type" evidence="7">
    <location>
        <begin position="639"/>
        <end position="667"/>
    </location>
</feature>